<accession>A0AA85J2Z6</accession>
<dbReference type="WBParaSite" id="TREG1_137290.1">
    <property type="protein sequence ID" value="TREG1_137290.1"/>
    <property type="gene ID" value="TREG1_137290"/>
</dbReference>
<organism evidence="2 3">
    <name type="scientific">Trichobilharzia regenti</name>
    <name type="common">Nasal bird schistosome</name>
    <dbReference type="NCBI Taxonomy" id="157069"/>
    <lineage>
        <taxon>Eukaryota</taxon>
        <taxon>Metazoa</taxon>
        <taxon>Spiralia</taxon>
        <taxon>Lophotrochozoa</taxon>
        <taxon>Platyhelminthes</taxon>
        <taxon>Trematoda</taxon>
        <taxon>Digenea</taxon>
        <taxon>Strigeidida</taxon>
        <taxon>Schistosomatoidea</taxon>
        <taxon>Schistosomatidae</taxon>
        <taxon>Trichobilharzia</taxon>
    </lineage>
</organism>
<keyword evidence="2" id="KW-1185">Reference proteome</keyword>
<dbReference type="AlphaFoldDB" id="A0AA85J2Z6"/>
<feature type="compositionally biased region" description="Polar residues" evidence="1">
    <location>
        <begin position="141"/>
        <end position="150"/>
    </location>
</feature>
<evidence type="ECO:0000256" key="1">
    <source>
        <dbReference type="SAM" id="MobiDB-lite"/>
    </source>
</evidence>
<sequence>MRLPGELIAPETFEPNFPDTTRYAQQLKSFMQRLRPVSTRTQNRKVQVDRRLDDCTHVFVRHDAIRKPLQPPYDGPFKVLSRKDKFFVIDRCGRPDTVSIDRLKAAYTEEPSPSPSAQSNSPTEPSPCPDSTTSPPVVNDDSPTVTSKTPVTRAGRRVHWPKRFVEFFH</sequence>
<proteinExistence type="predicted"/>
<dbReference type="PANTHER" id="PTHR38681:SF1">
    <property type="entry name" value="RETROVIRUS-RELATED POL POLYPROTEIN FROM TRANSPOSON 412-LIKE PROTEIN"/>
    <property type="match status" value="1"/>
</dbReference>
<protein>
    <submittedName>
        <fullName evidence="3">Uncharacterized protein</fullName>
    </submittedName>
</protein>
<evidence type="ECO:0000313" key="3">
    <source>
        <dbReference type="WBParaSite" id="TREG1_137290.1"/>
    </source>
</evidence>
<reference evidence="2" key="1">
    <citation type="submission" date="2022-06" db="EMBL/GenBank/DDBJ databases">
        <authorList>
            <person name="Berger JAMES D."/>
            <person name="Berger JAMES D."/>
        </authorList>
    </citation>
    <scope>NUCLEOTIDE SEQUENCE [LARGE SCALE GENOMIC DNA]</scope>
</reference>
<dbReference type="PANTHER" id="PTHR38681">
    <property type="entry name" value="RETROVIRUS-RELATED POL POLYPROTEIN FROM TRANSPOSON 412-LIKE PROTEIN-RELATED"/>
    <property type="match status" value="1"/>
</dbReference>
<name>A0AA85J2Z6_TRIRE</name>
<evidence type="ECO:0000313" key="2">
    <source>
        <dbReference type="Proteomes" id="UP000050795"/>
    </source>
</evidence>
<feature type="compositionally biased region" description="Low complexity" evidence="1">
    <location>
        <begin position="115"/>
        <end position="136"/>
    </location>
</feature>
<dbReference type="Proteomes" id="UP000050795">
    <property type="component" value="Unassembled WGS sequence"/>
</dbReference>
<feature type="region of interest" description="Disordered" evidence="1">
    <location>
        <begin position="106"/>
        <end position="155"/>
    </location>
</feature>
<reference evidence="3" key="2">
    <citation type="submission" date="2023-11" db="UniProtKB">
        <authorList>
            <consortium name="WormBaseParasite"/>
        </authorList>
    </citation>
    <scope>IDENTIFICATION</scope>
</reference>